<name>A0ABW0HW90_9BACL</name>
<reference evidence="5" key="1">
    <citation type="journal article" date="2019" name="Int. J. Syst. Evol. Microbiol.">
        <title>The Global Catalogue of Microorganisms (GCM) 10K type strain sequencing project: providing services to taxonomists for standard genome sequencing and annotation.</title>
        <authorList>
            <consortium name="The Broad Institute Genomics Platform"/>
            <consortium name="The Broad Institute Genome Sequencing Center for Infectious Disease"/>
            <person name="Wu L."/>
            <person name="Ma J."/>
        </authorList>
    </citation>
    <scope>NUCLEOTIDE SEQUENCE [LARGE SCALE GENOMIC DNA]</scope>
    <source>
        <strain evidence="5">CGMCC 1.18575</strain>
    </source>
</reference>
<feature type="transmembrane region" description="Helical" evidence="2">
    <location>
        <begin position="134"/>
        <end position="151"/>
    </location>
</feature>
<keyword evidence="3" id="KW-0732">Signal</keyword>
<comment type="caution">
    <text evidence="4">The sequence shown here is derived from an EMBL/GenBank/DDBJ whole genome shotgun (WGS) entry which is preliminary data.</text>
</comment>
<dbReference type="NCBIfam" id="NF041742">
    <property type="entry name" value="WGxxGxxG_fam"/>
    <property type="match status" value="1"/>
</dbReference>
<proteinExistence type="predicted"/>
<dbReference type="EMBL" id="JBHSMI010000025">
    <property type="protein sequence ID" value="MFC5404157.1"/>
    <property type="molecule type" value="Genomic_DNA"/>
</dbReference>
<keyword evidence="2" id="KW-0812">Transmembrane</keyword>
<evidence type="ECO:0000256" key="1">
    <source>
        <dbReference type="SAM" id="MobiDB-lite"/>
    </source>
</evidence>
<organism evidence="4 5">
    <name type="scientific">Cohnella soli</name>
    <dbReference type="NCBI Taxonomy" id="425005"/>
    <lineage>
        <taxon>Bacteria</taxon>
        <taxon>Bacillati</taxon>
        <taxon>Bacillota</taxon>
        <taxon>Bacilli</taxon>
        <taxon>Bacillales</taxon>
        <taxon>Paenibacillaceae</taxon>
        <taxon>Cohnella</taxon>
    </lineage>
</organism>
<feature type="compositionally biased region" description="Low complexity" evidence="1">
    <location>
        <begin position="27"/>
        <end position="49"/>
    </location>
</feature>
<evidence type="ECO:0000256" key="3">
    <source>
        <dbReference type="SAM" id="SignalP"/>
    </source>
</evidence>
<protein>
    <submittedName>
        <fullName evidence="4">WGxxGxxG family protein</fullName>
    </submittedName>
</protein>
<keyword evidence="2" id="KW-1133">Transmembrane helix</keyword>
<dbReference type="RefSeq" id="WP_378134163.1">
    <property type="nucleotide sequence ID" value="NZ_JBHSMI010000025.1"/>
</dbReference>
<keyword evidence="5" id="KW-1185">Reference proteome</keyword>
<evidence type="ECO:0000313" key="4">
    <source>
        <dbReference type="EMBL" id="MFC5404157.1"/>
    </source>
</evidence>
<feature type="signal peptide" evidence="3">
    <location>
        <begin position="1"/>
        <end position="24"/>
    </location>
</feature>
<accession>A0ABW0HW90</accession>
<feature type="region of interest" description="Disordered" evidence="1">
    <location>
        <begin position="27"/>
        <end position="50"/>
    </location>
</feature>
<sequence>MRKQAASLALASALSLTIAVPAFASHTATHTTPPTTTTINSTTNTTSPTYNPRMNQIPYNGGIYNDYFNDANARSRTGTGMVGTYNAYGTNNDGVNRYGAYDSTRMNAYRPYSTNLTEKINHPVRTLETTTKRTFNWGWLGLLGLFGLAGMRSKSRDEVR</sequence>
<feature type="chain" id="PRO_5045535281" evidence="3">
    <location>
        <begin position="25"/>
        <end position="160"/>
    </location>
</feature>
<dbReference type="Proteomes" id="UP001596113">
    <property type="component" value="Unassembled WGS sequence"/>
</dbReference>
<dbReference type="NCBIfam" id="NF038039">
    <property type="entry name" value="WGxxGxxG-CTERM"/>
    <property type="match status" value="1"/>
</dbReference>
<keyword evidence="2" id="KW-0472">Membrane</keyword>
<gene>
    <name evidence="4" type="ORF">ACFPOF_15545</name>
</gene>
<evidence type="ECO:0000256" key="2">
    <source>
        <dbReference type="SAM" id="Phobius"/>
    </source>
</evidence>
<evidence type="ECO:0000313" key="5">
    <source>
        <dbReference type="Proteomes" id="UP001596113"/>
    </source>
</evidence>